<keyword evidence="3" id="KW-1185">Reference proteome</keyword>
<keyword evidence="1" id="KW-0812">Transmembrane</keyword>
<name>A0ABW4ZF66_9BACT</name>
<sequence length="180" mass="19638">MNLFTALSRSDRSFRWSIDRWGIFASALCAIHCLITPLIFLLLPSFGQIWAHPSSHWIMALIVIPLALLTLKLNRGHKHNRCSSVAATIGIILIVLGALTPALENHLGKSFAISSAPSETTTPEITEAHCSDSCCPTVTLEESGKVHWEIPLASIITTLGGIFLIVTHINNIRCCLSCKN</sequence>
<feature type="transmembrane region" description="Helical" evidence="1">
    <location>
        <begin position="150"/>
        <end position="169"/>
    </location>
</feature>
<feature type="transmembrane region" description="Helical" evidence="1">
    <location>
        <begin position="21"/>
        <end position="43"/>
    </location>
</feature>
<dbReference type="RefSeq" id="WP_377178624.1">
    <property type="nucleotide sequence ID" value="NZ_JBHUJB010000073.1"/>
</dbReference>
<dbReference type="Pfam" id="PF03203">
    <property type="entry name" value="MerC"/>
    <property type="match status" value="1"/>
</dbReference>
<organism evidence="2 3">
    <name type="scientific">Rubritalea tangerina</name>
    <dbReference type="NCBI Taxonomy" id="430798"/>
    <lineage>
        <taxon>Bacteria</taxon>
        <taxon>Pseudomonadati</taxon>
        <taxon>Verrucomicrobiota</taxon>
        <taxon>Verrucomicrobiia</taxon>
        <taxon>Verrucomicrobiales</taxon>
        <taxon>Rubritaleaceae</taxon>
        <taxon>Rubritalea</taxon>
    </lineage>
</organism>
<evidence type="ECO:0000313" key="2">
    <source>
        <dbReference type="EMBL" id="MFD2160156.1"/>
    </source>
</evidence>
<reference evidence="3" key="1">
    <citation type="journal article" date="2019" name="Int. J. Syst. Evol. Microbiol.">
        <title>The Global Catalogue of Microorganisms (GCM) 10K type strain sequencing project: providing services to taxonomists for standard genome sequencing and annotation.</title>
        <authorList>
            <consortium name="The Broad Institute Genomics Platform"/>
            <consortium name="The Broad Institute Genome Sequencing Center for Infectious Disease"/>
            <person name="Wu L."/>
            <person name="Ma J."/>
        </authorList>
    </citation>
    <scope>NUCLEOTIDE SEQUENCE [LARGE SCALE GENOMIC DNA]</scope>
    <source>
        <strain evidence="3">CCUG 57942</strain>
    </source>
</reference>
<dbReference type="EMBL" id="JBHUJB010000073">
    <property type="protein sequence ID" value="MFD2160156.1"/>
    <property type="molecule type" value="Genomic_DNA"/>
</dbReference>
<gene>
    <name evidence="2" type="ORF">ACFSW8_14720</name>
</gene>
<proteinExistence type="predicted"/>
<keyword evidence="1" id="KW-1133">Transmembrane helix</keyword>
<comment type="caution">
    <text evidence="2">The sequence shown here is derived from an EMBL/GenBank/DDBJ whole genome shotgun (WGS) entry which is preliminary data.</text>
</comment>
<dbReference type="InterPro" id="IPR004891">
    <property type="entry name" value="Mercury-R_MerC"/>
</dbReference>
<keyword evidence="1" id="KW-0472">Membrane</keyword>
<protein>
    <submittedName>
        <fullName evidence="2">MerC domain-containing protein</fullName>
    </submittedName>
</protein>
<feature type="transmembrane region" description="Helical" evidence="1">
    <location>
        <begin position="55"/>
        <end position="73"/>
    </location>
</feature>
<evidence type="ECO:0000313" key="3">
    <source>
        <dbReference type="Proteomes" id="UP001597389"/>
    </source>
</evidence>
<evidence type="ECO:0000256" key="1">
    <source>
        <dbReference type="SAM" id="Phobius"/>
    </source>
</evidence>
<dbReference type="Proteomes" id="UP001597389">
    <property type="component" value="Unassembled WGS sequence"/>
</dbReference>
<accession>A0ABW4ZF66</accession>
<feature type="transmembrane region" description="Helical" evidence="1">
    <location>
        <begin position="85"/>
        <end position="103"/>
    </location>
</feature>